<feature type="chain" id="PRO_5046583429" evidence="4">
    <location>
        <begin position="19"/>
        <end position="357"/>
    </location>
</feature>
<dbReference type="PANTHER" id="PTHR30329:SF21">
    <property type="entry name" value="LIPOPROTEIN YIAD-RELATED"/>
    <property type="match status" value="1"/>
</dbReference>
<evidence type="ECO:0000256" key="4">
    <source>
        <dbReference type="SAM" id="SignalP"/>
    </source>
</evidence>
<dbReference type="Proteomes" id="UP000812031">
    <property type="component" value="Unassembled WGS sequence"/>
</dbReference>
<dbReference type="PROSITE" id="PS01068">
    <property type="entry name" value="OMPA_1"/>
    <property type="match status" value="1"/>
</dbReference>
<evidence type="ECO:0000256" key="2">
    <source>
        <dbReference type="ARBA" id="ARBA00023136"/>
    </source>
</evidence>
<dbReference type="RefSeq" id="WP_219318762.1">
    <property type="nucleotide sequence ID" value="NZ_JAHWYN010000020.1"/>
</dbReference>
<evidence type="ECO:0000313" key="6">
    <source>
        <dbReference type="EMBL" id="MBW4362273.1"/>
    </source>
</evidence>
<dbReference type="PROSITE" id="PS51123">
    <property type="entry name" value="OMPA_2"/>
    <property type="match status" value="1"/>
</dbReference>
<gene>
    <name evidence="6" type="ORF">KZH69_17420</name>
</gene>
<accession>A0ABS6Y022</accession>
<evidence type="ECO:0000256" key="1">
    <source>
        <dbReference type="ARBA" id="ARBA00004370"/>
    </source>
</evidence>
<evidence type="ECO:0000313" key="7">
    <source>
        <dbReference type="Proteomes" id="UP000812031"/>
    </source>
</evidence>
<sequence>MKKLVLLCMCFSFAYMNAAETEIGKEKVAMSDGIALYSGNPENILDKKDIFFEITGGLTASLLDIKRDADNDGVADKDDKCPDTPAGVAVDKTGCPIDKDIDGVADYRDECPDVAGSATLNGCPDRDKDEIADAKDRCPDIAGPAALKGCPDVDKDGVADIDDTCPNTTAGYKVNASGCPLDNDNDGVANEQDLCPDTAGPLSLKGCADTDGDGVTDNNDRCPNEKGNIIDKGCPTIAPVDVKKIADIAGKLFFENASAELKMSSYAQLDYLVIILKRYNATDLQIGGHTDNIGGDIDNINLSQQRAESVKTYLISKGIPETRLTALGFGDGKPIANNKTASGRAKNRRVELVTTYK</sequence>
<dbReference type="Pfam" id="PF00691">
    <property type="entry name" value="OmpA"/>
    <property type="match status" value="1"/>
</dbReference>
<keyword evidence="7" id="KW-1185">Reference proteome</keyword>
<dbReference type="InterPro" id="IPR006690">
    <property type="entry name" value="OMPA-like_CS"/>
</dbReference>
<comment type="caution">
    <text evidence="6">The sequence shown here is derived from an EMBL/GenBank/DDBJ whole genome shotgun (WGS) entry which is preliminary data.</text>
</comment>
<dbReference type="EMBL" id="JAHWYN010000020">
    <property type="protein sequence ID" value="MBW4362273.1"/>
    <property type="molecule type" value="Genomic_DNA"/>
</dbReference>
<evidence type="ECO:0000256" key="3">
    <source>
        <dbReference type="PROSITE-ProRule" id="PRU00473"/>
    </source>
</evidence>
<proteinExistence type="predicted"/>
<comment type="subcellular location">
    <subcellularLocation>
        <location evidence="1">Membrane</location>
    </subcellularLocation>
</comment>
<evidence type="ECO:0000259" key="5">
    <source>
        <dbReference type="PROSITE" id="PS51123"/>
    </source>
</evidence>
<keyword evidence="2 3" id="KW-0472">Membrane</keyword>
<dbReference type="InterPro" id="IPR006665">
    <property type="entry name" value="OmpA-like"/>
</dbReference>
<dbReference type="CDD" id="cd07185">
    <property type="entry name" value="OmpA_C-like"/>
    <property type="match status" value="1"/>
</dbReference>
<keyword evidence="4" id="KW-0732">Signal</keyword>
<name>A0ABS6Y022_9FLAO</name>
<dbReference type="InterPro" id="IPR003367">
    <property type="entry name" value="Thrombospondin_3-like_rpt"/>
</dbReference>
<reference evidence="6 7" key="1">
    <citation type="submission" date="2021-07" db="EMBL/GenBank/DDBJ databases">
        <title>Flavobacterium sp. nov. isolated from sediment on the Taihu Lake.</title>
        <authorList>
            <person name="Qu J.-H."/>
        </authorList>
    </citation>
    <scope>NUCLEOTIDE SEQUENCE [LARGE SCALE GENOMIC DNA]</scope>
    <source>
        <strain evidence="6 7">NAS39</strain>
    </source>
</reference>
<dbReference type="Pfam" id="PF02412">
    <property type="entry name" value="TSP_3"/>
    <property type="match status" value="5"/>
</dbReference>
<organism evidence="6 7">
    <name type="scientific">Flavobacterium taihuense</name>
    <dbReference type="NCBI Taxonomy" id="2857508"/>
    <lineage>
        <taxon>Bacteria</taxon>
        <taxon>Pseudomonadati</taxon>
        <taxon>Bacteroidota</taxon>
        <taxon>Flavobacteriia</taxon>
        <taxon>Flavobacteriales</taxon>
        <taxon>Flavobacteriaceae</taxon>
        <taxon>Flavobacterium</taxon>
    </lineage>
</organism>
<dbReference type="InterPro" id="IPR050330">
    <property type="entry name" value="Bact_OuterMem_StrucFunc"/>
</dbReference>
<feature type="signal peptide" evidence="4">
    <location>
        <begin position="1"/>
        <end position="18"/>
    </location>
</feature>
<dbReference type="PANTHER" id="PTHR30329">
    <property type="entry name" value="STATOR ELEMENT OF FLAGELLAR MOTOR COMPLEX"/>
    <property type="match status" value="1"/>
</dbReference>
<feature type="domain" description="OmpA-like" evidence="5">
    <location>
        <begin position="241"/>
        <end position="357"/>
    </location>
</feature>
<protein>
    <submittedName>
        <fullName evidence="6">OmpA family protein</fullName>
    </submittedName>
</protein>